<dbReference type="Proteomes" id="UP000190774">
    <property type="component" value="Unassembled WGS sequence"/>
</dbReference>
<sequence>MAKESPLFQSSLELFAHAIEHFNGGAELDRKLAILHLANSVELIFKDLLLDLDVSIFKGAKETISIHGAIKELKDKNVPLPYLNKVELLIDERNALQHRYGSPNELTTIFYMESTYEFMKSLLQAQYDLDLDEVLPQFTNAADIEAFRLRKPREEKELEGLKKVSKVHPLGAFLAAYNYLDTVIRKFSSEVSQGRDRMMMMSSRPVSLRTVERYGIEVPNDLSEKVDDLRQMRNHVAHGRTEASRADVETAIKVAEAVEKFLSEQDIEKASHLYDEYERKRQSEQPRFYGGGEVVYRPSQKKTIGEQDGAGQPASHSESDSEGGNNPQHIAP</sequence>
<gene>
    <name evidence="2" type="ORF">SAMN02745166_02783</name>
</gene>
<feature type="compositionally biased region" description="Polar residues" evidence="1">
    <location>
        <begin position="322"/>
        <end position="332"/>
    </location>
</feature>
<accession>A0A1T4Y9N9</accession>
<reference evidence="3" key="1">
    <citation type="submission" date="2017-02" db="EMBL/GenBank/DDBJ databases">
        <authorList>
            <person name="Varghese N."/>
            <person name="Submissions S."/>
        </authorList>
    </citation>
    <scope>NUCLEOTIDE SEQUENCE [LARGE SCALE GENOMIC DNA]</scope>
    <source>
        <strain evidence="3">ATCC 700200</strain>
    </source>
</reference>
<protein>
    <submittedName>
        <fullName evidence="2">Uncharacterized protein</fullName>
    </submittedName>
</protein>
<name>A0A1T4Y9N9_9BACT</name>
<dbReference type="OrthoDB" id="5901690at2"/>
<dbReference type="RefSeq" id="WP_078813957.1">
    <property type="nucleotide sequence ID" value="NZ_FUYE01000008.1"/>
</dbReference>
<dbReference type="EMBL" id="FUYE01000008">
    <property type="protein sequence ID" value="SKA98527.1"/>
    <property type="molecule type" value="Genomic_DNA"/>
</dbReference>
<evidence type="ECO:0000256" key="1">
    <source>
        <dbReference type="SAM" id="MobiDB-lite"/>
    </source>
</evidence>
<proteinExistence type="predicted"/>
<dbReference type="AlphaFoldDB" id="A0A1T4Y9N9"/>
<evidence type="ECO:0000313" key="2">
    <source>
        <dbReference type="EMBL" id="SKA98527.1"/>
    </source>
</evidence>
<keyword evidence="3" id="KW-1185">Reference proteome</keyword>
<dbReference type="STRING" id="48467.SAMN02745166_02783"/>
<evidence type="ECO:0000313" key="3">
    <source>
        <dbReference type="Proteomes" id="UP000190774"/>
    </source>
</evidence>
<organism evidence="2 3">
    <name type="scientific">Prosthecobacter debontii</name>
    <dbReference type="NCBI Taxonomy" id="48467"/>
    <lineage>
        <taxon>Bacteria</taxon>
        <taxon>Pseudomonadati</taxon>
        <taxon>Verrucomicrobiota</taxon>
        <taxon>Verrucomicrobiia</taxon>
        <taxon>Verrucomicrobiales</taxon>
        <taxon>Verrucomicrobiaceae</taxon>
        <taxon>Prosthecobacter</taxon>
    </lineage>
</organism>
<feature type="region of interest" description="Disordered" evidence="1">
    <location>
        <begin position="280"/>
        <end position="332"/>
    </location>
</feature>